<dbReference type="Pfam" id="PF00646">
    <property type="entry name" value="F-box"/>
    <property type="match status" value="1"/>
</dbReference>
<evidence type="ECO:0000256" key="3">
    <source>
        <dbReference type="ARBA" id="ARBA00022786"/>
    </source>
</evidence>
<accession>A0AAU9JHN2</accession>
<dbReference type="InterPro" id="IPR001680">
    <property type="entry name" value="WD40_rpt"/>
</dbReference>
<dbReference type="InterPro" id="IPR036047">
    <property type="entry name" value="F-box-like_dom_sf"/>
</dbReference>
<evidence type="ECO:0000256" key="1">
    <source>
        <dbReference type="ARBA" id="ARBA00022574"/>
    </source>
</evidence>
<dbReference type="PANTHER" id="PTHR19872">
    <property type="entry name" value="UBIQUITIN LIGASE SPECIFICITY FACTOR/HREP PROTEIN"/>
    <property type="match status" value="1"/>
</dbReference>
<organism evidence="6 7">
    <name type="scientific">Blepharisma stoltei</name>
    <dbReference type="NCBI Taxonomy" id="1481888"/>
    <lineage>
        <taxon>Eukaryota</taxon>
        <taxon>Sar</taxon>
        <taxon>Alveolata</taxon>
        <taxon>Ciliophora</taxon>
        <taxon>Postciliodesmatophora</taxon>
        <taxon>Heterotrichea</taxon>
        <taxon>Heterotrichida</taxon>
        <taxon>Blepharismidae</taxon>
        <taxon>Blepharisma</taxon>
    </lineage>
</organism>
<protein>
    <recommendedName>
        <fullName evidence="5">F-box domain-containing protein</fullName>
    </recommendedName>
</protein>
<dbReference type="Gene3D" id="1.20.1280.50">
    <property type="match status" value="1"/>
</dbReference>
<dbReference type="PROSITE" id="PS50082">
    <property type="entry name" value="WD_REPEATS_2"/>
    <property type="match status" value="6"/>
</dbReference>
<dbReference type="PROSITE" id="PS00678">
    <property type="entry name" value="WD_REPEATS_1"/>
    <property type="match status" value="4"/>
</dbReference>
<dbReference type="Proteomes" id="UP001162131">
    <property type="component" value="Unassembled WGS sequence"/>
</dbReference>
<feature type="repeat" description="WD" evidence="4">
    <location>
        <begin position="262"/>
        <end position="284"/>
    </location>
</feature>
<comment type="caution">
    <text evidence="6">The sequence shown here is derived from an EMBL/GenBank/DDBJ whole genome shotgun (WGS) entry which is preliminary data.</text>
</comment>
<keyword evidence="7" id="KW-1185">Reference proteome</keyword>
<dbReference type="PANTHER" id="PTHR19872:SF9">
    <property type="entry name" value="UBIQUITIN-BINDING SDF UBIQUITIN LIGASE COMPLEX SUBUNIT"/>
    <property type="match status" value="1"/>
</dbReference>
<dbReference type="SMART" id="SM00256">
    <property type="entry name" value="FBOX"/>
    <property type="match status" value="1"/>
</dbReference>
<proteinExistence type="predicted"/>
<feature type="repeat" description="WD" evidence="4">
    <location>
        <begin position="366"/>
        <end position="405"/>
    </location>
</feature>
<dbReference type="PROSITE" id="PS50294">
    <property type="entry name" value="WD_REPEATS_REGION"/>
    <property type="match status" value="5"/>
</dbReference>
<dbReference type="InterPro" id="IPR015943">
    <property type="entry name" value="WD40/YVTN_repeat-like_dom_sf"/>
</dbReference>
<feature type="repeat" description="WD" evidence="4">
    <location>
        <begin position="285"/>
        <end position="324"/>
    </location>
</feature>
<dbReference type="SUPFAM" id="SSF81383">
    <property type="entry name" value="F-box domain"/>
    <property type="match status" value="1"/>
</dbReference>
<keyword evidence="2" id="KW-0677">Repeat</keyword>
<dbReference type="InterPro" id="IPR036322">
    <property type="entry name" value="WD40_repeat_dom_sf"/>
</dbReference>
<name>A0AAU9JHN2_9CILI</name>
<keyword evidence="3" id="KW-0833">Ubl conjugation pathway</keyword>
<dbReference type="InterPro" id="IPR020472">
    <property type="entry name" value="WD40_PAC1"/>
</dbReference>
<keyword evidence="1 4" id="KW-0853">WD repeat</keyword>
<dbReference type="Gene3D" id="2.130.10.10">
    <property type="entry name" value="YVTN repeat-like/Quinoprotein amine dehydrogenase"/>
    <property type="match status" value="2"/>
</dbReference>
<dbReference type="SMART" id="SM00320">
    <property type="entry name" value="WD40"/>
    <property type="match status" value="7"/>
</dbReference>
<sequence>MKKGQDLHQLLENQCNLTDLFRRELELKNFELRKAYHNIQLLKGILVTIKQDLNLKPEQFEYLFGHIFKEEEECENRIANQKEIFRENLQNVTHSQNSFQFWPKLPGDVMNLVIEFLEFKELATLACVNKELNAICKNNMLWKKLYIGRWNREIEDENNYIEKYAEKYRGEMKWYHERPVVSTLKWHSGSVTCIDYIHGSNLFVSGSDDSSAMLWQINEPHPQESGIFQQHHLQTQAVSKLISFYGHGGPIWCCLQIPNFKLATGSYDRTVKLWNMHTGKCESTLRGHLEWISCLDANEQLLCSGSWDASIKVWDLETEANVQTLFNDVGNAISCIQLQNNEIIAGCRRNTINLWEIDTGSLIGNLVGHTQAVNAVKRSNFSVLSGSADNTVKQWDLRSLECVNTLKGHLSHVMCLDYDDDAKRVASGSYDKSIRIWDLRKTSEPRQILKGHSAAVFCLKFDSSKLISGSSDQTVKIWNFSDI</sequence>
<dbReference type="SUPFAM" id="SSF50978">
    <property type="entry name" value="WD40 repeat-like"/>
    <property type="match status" value="1"/>
</dbReference>
<dbReference type="Pfam" id="PF00400">
    <property type="entry name" value="WD40"/>
    <property type="match status" value="6"/>
</dbReference>
<dbReference type="AlphaFoldDB" id="A0AAU9JHN2"/>
<feature type="repeat" description="WD" evidence="4">
    <location>
        <begin position="406"/>
        <end position="447"/>
    </location>
</feature>
<dbReference type="EMBL" id="CAJZBQ010000034">
    <property type="protein sequence ID" value="CAG9323625.1"/>
    <property type="molecule type" value="Genomic_DNA"/>
</dbReference>
<dbReference type="InterPro" id="IPR001810">
    <property type="entry name" value="F-box_dom"/>
</dbReference>
<dbReference type="CDD" id="cd00200">
    <property type="entry name" value="WD40"/>
    <property type="match status" value="1"/>
</dbReference>
<evidence type="ECO:0000256" key="2">
    <source>
        <dbReference type="ARBA" id="ARBA00022737"/>
    </source>
</evidence>
<evidence type="ECO:0000259" key="5">
    <source>
        <dbReference type="PROSITE" id="PS50181"/>
    </source>
</evidence>
<feature type="repeat" description="WD" evidence="4">
    <location>
        <begin position="449"/>
        <end position="483"/>
    </location>
</feature>
<dbReference type="PROSITE" id="PS50181">
    <property type="entry name" value="FBOX"/>
    <property type="match status" value="1"/>
</dbReference>
<gene>
    <name evidence="6" type="ORF">BSTOLATCC_MIC34274</name>
</gene>
<evidence type="ECO:0000313" key="6">
    <source>
        <dbReference type="EMBL" id="CAG9323625.1"/>
    </source>
</evidence>
<evidence type="ECO:0000256" key="4">
    <source>
        <dbReference type="PROSITE-ProRule" id="PRU00221"/>
    </source>
</evidence>
<dbReference type="PRINTS" id="PR00320">
    <property type="entry name" value="GPROTEINBRPT"/>
</dbReference>
<evidence type="ECO:0000313" key="7">
    <source>
        <dbReference type="Proteomes" id="UP001162131"/>
    </source>
</evidence>
<dbReference type="InterPro" id="IPR051075">
    <property type="entry name" value="SCF_subunit_WD-repeat"/>
</dbReference>
<dbReference type="InterPro" id="IPR019775">
    <property type="entry name" value="WD40_repeat_CS"/>
</dbReference>
<feature type="repeat" description="WD" evidence="4">
    <location>
        <begin position="184"/>
        <end position="225"/>
    </location>
</feature>
<reference evidence="6" key="1">
    <citation type="submission" date="2021-09" db="EMBL/GenBank/DDBJ databases">
        <authorList>
            <consortium name="AG Swart"/>
            <person name="Singh M."/>
            <person name="Singh A."/>
            <person name="Seah K."/>
            <person name="Emmerich C."/>
        </authorList>
    </citation>
    <scope>NUCLEOTIDE SEQUENCE</scope>
    <source>
        <strain evidence="6">ATCC30299</strain>
    </source>
</reference>
<feature type="domain" description="F-box" evidence="5">
    <location>
        <begin position="99"/>
        <end position="145"/>
    </location>
</feature>